<name>A0ABV0VJ68_9TELE</name>
<evidence type="ECO:0000256" key="1">
    <source>
        <dbReference type="SAM" id="MobiDB-lite"/>
    </source>
</evidence>
<organism evidence="2 3">
    <name type="scientific">Ilyodon furcidens</name>
    <name type="common">goldbreast splitfin</name>
    <dbReference type="NCBI Taxonomy" id="33524"/>
    <lineage>
        <taxon>Eukaryota</taxon>
        <taxon>Metazoa</taxon>
        <taxon>Chordata</taxon>
        <taxon>Craniata</taxon>
        <taxon>Vertebrata</taxon>
        <taxon>Euteleostomi</taxon>
        <taxon>Actinopterygii</taxon>
        <taxon>Neopterygii</taxon>
        <taxon>Teleostei</taxon>
        <taxon>Neoteleostei</taxon>
        <taxon>Acanthomorphata</taxon>
        <taxon>Ovalentaria</taxon>
        <taxon>Atherinomorphae</taxon>
        <taxon>Cyprinodontiformes</taxon>
        <taxon>Goodeidae</taxon>
        <taxon>Ilyodon</taxon>
    </lineage>
</organism>
<sequence length="99" mass="11018">MPEPPQLAPLDVEEQRLYSELLPDGRASHPISEGVPGHPTEEAHFRGLYPGFRSFVHDPKFMIIDEGRPTGKSRALLFGSALSSTQRTDTASQLLRQLH</sequence>
<protein>
    <submittedName>
        <fullName evidence="2">Uncharacterized protein</fullName>
    </submittedName>
</protein>
<evidence type="ECO:0000313" key="2">
    <source>
        <dbReference type="EMBL" id="MEQ2257298.1"/>
    </source>
</evidence>
<comment type="caution">
    <text evidence="2">The sequence shown here is derived from an EMBL/GenBank/DDBJ whole genome shotgun (WGS) entry which is preliminary data.</text>
</comment>
<gene>
    <name evidence="2" type="ORF">ILYODFUR_033338</name>
</gene>
<keyword evidence="3" id="KW-1185">Reference proteome</keyword>
<proteinExistence type="predicted"/>
<evidence type="ECO:0000313" key="3">
    <source>
        <dbReference type="Proteomes" id="UP001482620"/>
    </source>
</evidence>
<reference evidence="2 3" key="1">
    <citation type="submission" date="2021-06" db="EMBL/GenBank/DDBJ databases">
        <authorList>
            <person name="Palmer J.M."/>
        </authorList>
    </citation>
    <scope>NUCLEOTIDE SEQUENCE [LARGE SCALE GENOMIC DNA]</scope>
    <source>
        <strain evidence="3">if_2019</strain>
        <tissue evidence="2">Muscle</tissue>
    </source>
</reference>
<accession>A0ABV0VJ68</accession>
<dbReference type="Proteomes" id="UP001482620">
    <property type="component" value="Unassembled WGS sequence"/>
</dbReference>
<dbReference type="EMBL" id="JAHRIQ010109913">
    <property type="protein sequence ID" value="MEQ2257298.1"/>
    <property type="molecule type" value="Genomic_DNA"/>
</dbReference>
<feature type="region of interest" description="Disordered" evidence="1">
    <location>
        <begin position="22"/>
        <end position="41"/>
    </location>
</feature>